<dbReference type="Gene3D" id="3.40.50.740">
    <property type="match status" value="1"/>
</dbReference>
<dbReference type="GO" id="GO:0050626">
    <property type="term" value="F:trimethylamine-N-oxide reductase (cytochrome c) activity"/>
    <property type="evidence" value="ECO:0007669"/>
    <property type="project" value="UniProtKB-EC"/>
</dbReference>
<dbReference type="PROSITE" id="PS00490">
    <property type="entry name" value="MOLYBDOPTERIN_PROK_2"/>
    <property type="match status" value="1"/>
</dbReference>
<dbReference type="PANTHER" id="PTHR43742:SF4">
    <property type="entry name" value="TRIMETHYLAMINE-N-OXIDE REDUCTASE 1"/>
    <property type="match status" value="1"/>
</dbReference>
<feature type="domain" description="Molybdopterin oxidoreductase" evidence="10">
    <location>
        <begin position="88"/>
        <end position="562"/>
    </location>
</feature>
<dbReference type="Pfam" id="PF10518">
    <property type="entry name" value="TAT_signal"/>
    <property type="match status" value="1"/>
</dbReference>
<dbReference type="InterPro" id="IPR019546">
    <property type="entry name" value="TAT_signal_bac_arc"/>
</dbReference>
<evidence type="ECO:0000256" key="4">
    <source>
        <dbReference type="ARBA" id="ARBA00011885"/>
    </source>
</evidence>
<accession>A0A497YX48</accession>
<keyword evidence="9" id="KW-0560">Oxidoreductase</keyword>
<dbReference type="InterPro" id="IPR050612">
    <property type="entry name" value="Prok_Mopterin_Oxidored"/>
</dbReference>
<gene>
    <name evidence="13" type="ORF">CLV75_3975</name>
</gene>
<feature type="domain" description="Molybdopterin dinucleotide-binding" evidence="11">
    <location>
        <begin position="678"/>
        <end position="798"/>
    </location>
</feature>
<sequence>MSTRRDFLKGTGAAGLSALLGPSLLQPAAARAEQLTSAGVWKTSGSHWGAIEALVKGGQVAEVRPLADDPHPTNMVNGIQGLIYSPSRVRYPMARAEWLDKRKDADRTSRGDNRFVRLTWDEALDLFFEEMERVQVSHGPSGLYAGATGWRQTGQFHSCINHMNRAVSMYGGYVKKAGDYSTGAGQTILPYVLGSTEVYSQGTSWPLILDNAKTIVFWANDPLKNLQVGWTCETHEPFEYFDQLRDKIASGEIRSISVDPVRTKTQKHIGAEQLYINPMTDVPFMLALAHTLHTEGLHDQEFLSVYTLGYEPFIAYVMGEAEDGVEKTPEWAAPICGVPVDTIKEFARLLASDRTQLIFGWSVQRQQHGEQPYWMGAIIAAMLGQIGLPGGGISYSHHYSGIGVAPSGASMPGAFPLNLDIGVDPVRTDDNFMGASSTIPVARWIDCLMNPGGTVEHNGHTVTYPDIRMAIFTGCNPFHHHQDHNKMRVAIQKLETIVAIDYAWTATCRHADLVLPACTQFERNDIDSYGSYSRSGVIAMKKLVDPLFHSKTDFEIFSLFCKRFDREEEYTRGWDEMEWVKSLYETTRSANEGSYEMPSFDEFWEKGIVRFERGEPWVRHADFRDDPEINALGTPSGFIEISSRTIGNYGYDDCGEHPKWMEKIERSHGGPGSEKFPLWLQSCHPDQRLHSQMCESDPYRATYAVKDREPVYVNPEDAAERGIEDGDIVRVFNDRGQLLAGAVLSEDYPRGVIRIHEGAWYGPVDASPNALDTYGDPNTVTLDVGASKLSQATSANTCIVEMEKFKGEVPQVTAFGGPTSI</sequence>
<comment type="similarity">
    <text evidence="3">Belongs to the prokaryotic molybdopterin-containing oxidoreductase family.</text>
</comment>
<dbReference type="CDD" id="cd02793">
    <property type="entry name" value="MopB_CT_DMSOR-BSOR-TMAOR"/>
    <property type="match status" value="1"/>
</dbReference>
<dbReference type="FunFam" id="2.40.40.20:FF:000009">
    <property type="entry name" value="Biotin sulfoxide reductase 2"/>
    <property type="match status" value="1"/>
</dbReference>
<dbReference type="InterPro" id="IPR041954">
    <property type="entry name" value="CT_DMSOR/BSOR/TMAOR"/>
</dbReference>
<dbReference type="PANTHER" id="PTHR43742">
    <property type="entry name" value="TRIMETHYLAMINE-N-OXIDE REDUCTASE"/>
    <property type="match status" value="1"/>
</dbReference>
<dbReference type="NCBIfam" id="TIGR01409">
    <property type="entry name" value="TAT_signal_seq"/>
    <property type="match status" value="1"/>
</dbReference>
<comment type="subcellular location">
    <subcellularLocation>
        <location evidence="2">Periplasm</location>
    </subcellularLocation>
</comment>
<protein>
    <recommendedName>
        <fullName evidence="4">trimethylamine-N-oxide reductase</fullName>
        <ecNumber evidence="4">1.7.2.3</ecNumber>
    </recommendedName>
</protein>
<feature type="domain" description="Molybdopterin oxidoreductase N-terminal" evidence="12">
    <location>
        <begin position="44"/>
        <end position="84"/>
    </location>
</feature>
<keyword evidence="5" id="KW-0500">Molybdenum</keyword>
<dbReference type="RefSeq" id="WP_010437835.1">
    <property type="nucleotide sequence ID" value="NZ_AEYW01000003.1"/>
</dbReference>
<dbReference type="NCBIfam" id="NF011682">
    <property type="entry name" value="PRK15102.1"/>
    <property type="match status" value="1"/>
</dbReference>
<organism evidence="13 14">
    <name type="scientific">Ruegeria conchae</name>
    <dbReference type="NCBI Taxonomy" id="981384"/>
    <lineage>
        <taxon>Bacteria</taxon>
        <taxon>Pseudomonadati</taxon>
        <taxon>Pseudomonadota</taxon>
        <taxon>Alphaproteobacteria</taxon>
        <taxon>Rhodobacterales</taxon>
        <taxon>Roseobacteraceae</taxon>
        <taxon>Ruegeria</taxon>
    </lineage>
</organism>
<dbReference type="InterPro" id="IPR006657">
    <property type="entry name" value="MoPterin_dinucl-bd_dom"/>
</dbReference>
<dbReference type="GO" id="GO:0043546">
    <property type="term" value="F:molybdopterin cofactor binding"/>
    <property type="evidence" value="ECO:0007669"/>
    <property type="project" value="InterPro"/>
</dbReference>
<dbReference type="GO" id="GO:0009061">
    <property type="term" value="P:anaerobic respiration"/>
    <property type="evidence" value="ECO:0007669"/>
    <property type="project" value="TreeGrafter"/>
</dbReference>
<evidence type="ECO:0000256" key="3">
    <source>
        <dbReference type="ARBA" id="ARBA00010312"/>
    </source>
</evidence>
<comment type="cofactor">
    <cofactor evidence="1">
        <name>Mo-bis(molybdopterin guanine dinucleotide)</name>
        <dbReference type="ChEBI" id="CHEBI:60539"/>
    </cofactor>
</comment>
<keyword evidence="6" id="KW-0479">Metal-binding</keyword>
<comment type="caution">
    <text evidence="13">The sequence shown here is derived from an EMBL/GenBank/DDBJ whole genome shotgun (WGS) entry which is preliminary data.</text>
</comment>
<evidence type="ECO:0000259" key="12">
    <source>
        <dbReference type="Pfam" id="PF18364"/>
    </source>
</evidence>
<proteinExistence type="inferred from homology"/>
<keyword evidence="14" id="KW-1185">Reference proteome</keyword>
<evidence type="ECO:0000256" key="8">
    <source>
        <dbReference type="ARBA" id="ARBA00022764"/>
    </source>
</evidence>
<dbReference type="InterPro" id="IPR006655">
    <property type="entry name" value="Mopterin_OxRdtase_prok_CS"/>
</dbReference>
<dbReference type="Gene3D" id="2.40.40.20">
    <property type="match status" value="1"/>
</dbReference>
<dbReference type="GO" id="GO:0030151">
    <property type="term" value="F:molybdenum ion binding"/>
    <property type="evidence" value="ECO:0007669"/>
    <property type="project" value="TreeGrafter"/>
</dbReference>
<dbReference type="InterPro" id="IPR006656">
    <property type="entry name" value="Mopterin_OxRdtase"/>
</dbReference>
<reference evidence="13 14" key="1">
    <citation type="submission" date="2018-10" db="EMBL/GenBank/DDBJ databases">
        <title>Genomic Encyclopedia of Archaeal and Bacterial Type Strains, Phase II (KMG-II): from individual species to whole genera.</title>
        <authorList>
            <person name="Goeker M."/>
        </authorList>
    </citation>
    <scope>NUCLEOTIDE SEQUENCE [LARGE SCALE GENOMIC DNA]</scope>
    <source>
        <strain evidence="13 14">DSM 29317</strain>
    </source>
</reference>
<evidence type="ECO:0000259" key="11">
    <source>
        <dbReference type="Pfam" id="PF01568"/>
    </source>
</evidence>
<evidence type="ECO:0000256" key="9">
    <source>
        <dbReference type="ARBA" id="ARBA00023002"/>
    </source>
</evidence>
<evidence type="ECO:0000256" key="6">
    <source>
        <dbReference type="ARBA" id="ARBA00022723"/>
    </source>
</evidence>
<evidence type="ECO:0000259" key="10">
    <source>
        <dbReference type="Pfam" id="PF00384"/>
    </source>
</evidence>
<dbReference type="PROSITE" id="PS51318">
    <property type="entry name" value="TAT"/>
    <property type="match status" value="1"/>
</dbReference>
<evidence type="ECO:0000256" key="1">
    <source>
        <dbReference type="ARBA" id="ARBA00001942"/>
    </source>
</evidence>
<dbReference type="STRING" id="981384.GCA_000192475_03870"/>
<dbReference type="GO" id="GO:0009055">
    <property type="term" value="F:electron transfer activity"/>
    <property type="evidence" value="ECO:0007669"/>
    <property type="project" value="TreeGrafter"/>
</dbReference>
<evidence type="ECO:0000256" key="2">
    <source>
        <dbReference type="ARBA" id="ARBA00004418"/>
    </source>
</evidence>
<dbReference type="Proteomes" id="UP000271700">
    <property type="component" value="Unassembled WGS sequence"/>
</dbReference>
<dbReference type="GO" id="GO:0030288">
    <property type="term" value="C:outer membrane-bounded periplasmic space"/>
    <property type="evidence" value="ECO:0007669"/>
    <property type="project" value="TreeGrafter"/>
</dbReference>
<dbReference type="SUPFAM" id="SSF53706">
    <property type="entry name" value="Formate dehydrogenase/DMSO reductase, domains 1-3"/>
    <property type="match status" value="1"/>
</dbReference>
<dbReference type="SUPFAM" id="SSF50692">
    <property type="entry name" value="ADC-like"/>
    <property type="match status" value="1"/>
</dbReference>
<dbReference type="EC" id="1.7.2.3" evidence="4"/>
<dbReference type="Pfam" id="PF01568">
    <property type="entry name" value="Molydop_binding"/>
    <property type="match status" value="1"/>
</dbReference>
<evidence type="ECO:0000256" key="5">
    <source>
        <dbReference type="ARBA" id="ARBA00022505"/>
    </source>
</evidence>
<evidence type="ECO:0000313" key="13">
    <source>
        <dbReference type="EMBL" id="RLJ98854.1"/>
    </source>
</evidence>
<dbReference type="Gene3D" id="3.40.228.10">
    <property type="entry name" value="Dimethylsulfoxide Reductase, domain 2"/>
    <property type="match status" value="1"/>
</dbReference>
<dbReference type="InterPro" id="IPR009010">
    <property type="entry name" value="Asp_de-COase-like_dom_sf"/>
</dbReference>
<name>A0A497YX48_9RHOB</name>
<dbReference type="InterPro" id="IPR041460">
    <property type="entry name" value="Molybdopterin_N"/>
</dbReference>
<dbReference type="AlphaFoldDB" id="A0A497YX48"/>
<dbReference type="Pfam" id="PF18364">
    <property type="entry name" value="Molybdopterin_N"/>
    <property type="match status" value="1"/>
</dbReference>
<dbReference type="Gene3D" id="3.90.55.10">
    <property type="entry name" value="Dimethylsulfoxide Reductase, domain 3"/>
    <property type="match status" value="1"/>
</dbReference>
<dbReference type="Pfam" id="PF00384">
    <property type="entry name" value="Molybdopterin"/>
    <property type="match status" value="1"/>
</dbReference>
<keyword evidence="7" id="KW-0732">Signal</keyword>
<evidence type="ECO:0000256" key="7">
    <source>
        <dbReference type="ARBA" id="ARBA00022729"/>
    </source>
</evidence>
<keyword evidence="8" id="KW-0574">Periplasm</keyword>
<evidence type="ECO:0000313" key="14">
    <source>
        <dbReference type="Proteomes" id="UP000271700"/>
    </source>
</evidence>
<dbReference type="PROSITE" id="PS00932">
    <property type="entry name" value="MOLYBDOPTERIN_PROK_3"/>
    <property type="match status" value="1"/>
</dbReference>
<dbReference type="EMBL" id="RCCT01000008">
    <property type="protein sequence ID" value="RLJ98854.1"/>
    <property type="molecule type" value="Genomic_DNA"/>
</dbReference>
<dbReference type="InterPro" id="IPR006311">
    <property type="entry name" value="TAT_signal"/>
</dbReference>
<dbReference type="OrthoDB" id="9759518at2"/>